<evidence type="ECO:0000256" key="3">
    <source>
        <dbReference type="SAM" id="MobiDB-lite"/>
    </source>
</evidence>
<dbReference type="InterPro" id="IPR036390">
    <property type="entry name" value="WH_DNA-bd_sf"/>
</dbReference>
<dbReference type="Proteomes" id="UP000317715">
    <property type="component" value="Unassembled WGS sequence"/>
</dbReference>
<evidence type="ECO:0000256" key="2">
    <source>
        <dbReference type="PIRSR" id="PIRSR640198-2"/>
    </source>
</evidence>
<dbReference type="SUPFAM" id="SSF46785">
    <property type="entry name" value="Winged helix' DNA-binding domain"/>
    <property type="match status" value="1"/>
</dbReference>
<protein>
    <submittedName>
        <fullName evidence="5">Fic family protein</fullName>
    </submittedName>
</protein>
<keyword evidence="2" id="KW-0547">Nucleotide-binding</keyword>
<name>A0A4Y3NFE2_PAEAU</name>
<reference evidence="5 6" key="1">
    <citation type="submission" date="2019-06" db="EMBL/GenBank/DDBJ databases">
        <title>Whole genome shotgun sequence of Paenarthrobacter aurescens NBRC 12136.</title>
        <authorList>
            <person name="Hosoyama A."/>
            <person name="Uohara A."/>
            <person name="Ohji S."/>
            <person name="Ichikawa N."/>
        </authorList>
    </citation>
    <scope>NUCLEOTIDE SEQUENCE [LARGE SCALE GENOMIC DNA]</scope>
    <source>
        <strain evidence="5 6">NBRC 12136</strain>
    </source>
</reference>
<sequence length="424" mass="44921">MDSRHRQPPGISAGGEFATSAHAEPGTSPSAGAGGWPTVGYEAHPWESGPDRGASRRQRLLARGPYEAAVAPKIAGLDPAVDSRTQALAEAATVETVRFDAELGRDTSPFAALLLRSESASSSQIENLTAGARKIALAQLGDTSSSNASLIASNVRALQAAIDLSENLSAQNIAVMHHALLNASDESIAGEYRDAQTWIRGSSPRTAEFVPPHPDRVMPAVEDLVAFMQRDDIPALTQAAISHAQFETIHPFADGNGRTGRAIVSALLRAKGVTENVTVPVSSGLLTDTRLYFDALGAYREGDIKPIVERFAESAVQAVDNGRQLATDIEAVEASYQERLAGGPSSVRKVLHLIPREPALTAEMVAEHTGASLATAYRAVERLEEAGVLASAGKIRGTRVWVAPDIIAALDAFADRAGRRNRHR</sequence>
<dbReference type="GO" id="GO:0005524">
    <property type="term" value="F:ATP binding"/>
    <property type="evidence" value="ECO:0007669"/>
    <property type="project" value="UniProtKB-KW"/>
</dbReference>
<comment type="caution">
    <text evidence="5">The sequence shown here is derived from an EMBL/GenBank/DDBJ whole genome shotgun (WGS) entry which is preliminary data.</text>
</comment>
<dbReference type="InterPro" id="IPR036388">
    <property type="entry name" value="WH-like_DNA-bd_sf"/>
</dbReference>
<dbReference type="PANTHER" id="PTHR13504:SF38">
    <property type="entry name" value="FIDO DOMAIN-CONTAINING PROTEIN"/>
    <property type="match status" value="1"/>
</dbReference>
<keyword evidence="6" id="KW-1185">Reference proteome</keyword>
<evidence type="ECO:0000313" key="5">
    <source>
        <dbReference type="EMBL" id="GEB20744.1"/>
    </source>
</evidence>
<feature type="domain" description="Fido" evidence="4">
    <location>
        <begin position="168"/>
        <end position="313"/>
    </location>
</feature>
<dbReference type="RefSeq" id="WP_141285766.1">
    <property type="nucleotide sequence ID" value="NZ_BAAAWK010000001.1"/>
</dbReference>
<feature type="binding site" evidence="2">
    <location>
        <begin position="254"/>
        <end position="261"/>
    </location>
    <ligand>
        <name>ATP</name>
        <dbReference type="ChEBI" id="CHEBI:30616"/>
    </ligand>
</feature>
<gene>
    <name evidence="5" type="ORF">AAU01_34990</name>
</gene>
<dbReference type="AlphaFoldDB" id="A0A4Y3NFE2"/>
<dbReference type="SUPFAM" id="SSF140931">
    <property type="entry name" value="Fic-like"/>
    <property type="match status" value="1"/>
</dbReference>
<dbReference type="InterPro" id="IPR036597">
    <property type="entry name" value="Fido-like_dom_sf"/>
</dbReference>
<evidence type="ECO:0000256" key="1">
    <source>
        <dbReference type="PIRSR" id="PIRSR640198-1"/>
    </source>
</evidence>
<dbReference type="InterPro" id="IPR003812">
    <property type="entry name" value="Fido"/>
</dbReference>
<dbReference type="Gene3D" id="1.10.10.10">
    <property type="entry name" value="Winged helix-like DNA-binding domain superfamily/Winged helix DNA-binding domain"/>
    <property type="match status" value="1"/>
</dbReference>
<keyword evidence="2" id="KW-0067">ATP-binding</keyword>
<dbReference type="GeneID" id="97299887"/>
<dbReference type="EMBL" id="BJMD01000025">
    <property type="protein sequence ID" value="GEB20744.1"/>
    <property type="molecule type" value="Genomic_DNA"/>
</dbReference>
<feature type="region of interest" description="Disordered" evidence="3">
    <location>
        <begin position="1"/>
        <end position="56"/>
    </location>
</feature>
<dbReference type="PROSITE" id="PS51459">
    <property type="entry name" value="FIDO"/>
    <property type="match status" value="1"/>
</dbReference>
<feature type="active site" evidence="1">
    <location>
        <position position="250"/>
    </location>
</feature>
<dbReference type="Gene3D" id="1.10.3290.10">
    <property type="entry name" value="Fido-like domain"/>
    <property type="match status" value="1"/>
</dbReference>
<dbReference type="OrthoDB" id="9813719at2"/>
<dbReference type="Pfam" id="PF02661">
    <property type="entry name" value="Fic"/>
    <property type="match status" value="1"/>
</dbReference>
<proteinExistence type="predicted"/>
<accession>A0A4Y3NFE2</accession>
<organism evidence="5 6">
    <name type="scientific">Paenarthrobacter aurescens</name>
    <name type="common">Arthrobacter aurescens</name>
    <dbReference type="NCBI Taxonomy" id="43663"/>
    <lineage>
        <taxon>Bacteria</taxon>
        <taxon>Bacillati</taxon>
        <taxon>Actinomycetota</taxon>
        <taxon>Actinomycetes</taxon>
        <taxon>Micrococcales</taxon>
        <taxon>Micrococcaceae</taxon>
        <taxon>Paenarthrobacter</taxon>
    </lineage>
</organism>
<dbReference type="PANTHER" id="PTHR13504">
    <property type="entry name" value="FIDO DOMAIN-CONTAINING PROTEIN DDB_G0283145"/>
    <property type="match status" value="1"/>
</dbReference>
<evidence type="ECO:0000313" key="6">
    <source>
        <dbReference type="Proteomes" id="UP000317715"/>
    </source>
</evidence>
<dbReference type="InterPro" id="IPR040198">
    <property type="entry name" value="Fido_containing"/>
</dbReference>
<evidence type="ECO:0000259" key="4">
    <source>
        <dbReference type="PROSITE" id="PS51459"/>
    </source>
</evidence>